<dbReference type="Gene3D" id="1.25.40.10">
    <property type="entry name" value="Tetratricopeptide repeat domain"/>
    <property type="match status" value="1"/>
</dbReference>
<dbReference type="AlphaFoldDB" id="A0A839UTI8"/>
<reference evidence="1 2" key="1">
    <citation type="submission" date="2020-08" db="EMBL/GenBank/DDBJ databases">
        <title>Genomic Encyclopedia of Type Strains, Phase III (KMG-III): the genomes of soil and plant-associated and newly described type strains.</title>
        <authorList>
            <person name="Whitman W."/>
        </authorList>
    </citation>
    <scope>NUCLEOTIDE SEQUENCE [LARGE SCALE GENOMIC DNA]</scope>
    <source>
        <strain evidence="1 2">CECT 8571</strain>
    </source>
</reference>
<sequence length="186" mass="21267">MTNTKTLEAMQAVLDFWFDEITPAQWWKKDPLFDQVVRDRFESLLQAALAGECEHWRHSAQGCLALVILLDQFSRNIFRDQPAAFAADQQALDVAMNAVAQGWDRQLTNQQRHFLYMPYMHSEDAAVHELAVALFGALDGDDSDAFELRHKAIIDRFGRYPHRNAILGRESTPEELAFLQQPGSSF</sequence>
<dbReference type="Gene3D" id="1.20.58.320">
    <property type="entry name" value="TPR-like"/>
    <property type="match status" value="1"/>
</dbReference>
<comment type="caution">
    <text evidence="1">The sequence shown here is derived from an EMBL/GenBank/DDBJ whole genome shotgun (WGS) entry which is preliminary data.</text>
</comment>
<gene>
    <name evidence="1" type="ORF">FHS30_002026</name>
</gene>
<dbReference type="Proteomes" id="UP000559987">
    <property type="component" value="Unassembled WGS sequence"/>
</dbReference>
<protein>
    <submittedName>
        <fullName evidence="1">Uncharacterized protein (DUF924 family)</fullName>
    </submittedName>
</protein>
<dbReference type="SUPFAM" id="SSF48452">
    <property type="entry name" value="TPR-like"/>
    <property type="match status" value="1"/>
</dbReference>
<proteinExistence type="predicted"/>
<dbReference type="Pfam" id="PF06041">
    <property type="entry name" value="DUF924"/>
    <property type="match status" value="1"/>
</dbReference>
<name>A0A839UTI8_9GAMM</name>
<evidence type="ECO:0000313" key="2">
    <source>
        <dbReference type="Proteomes" id="UP000559987"/>
    </source>
</evidence>
<keyword evidence="2" id="KW-1185">Reference proteome</keyword>
<dbReference type="InterPro" id="IPR010323">
    <property type="entry name" value="DUF924"/>
</dbReference>
<dbReference type="RefSeq" id="WP_221197253.1">
    <property type="nucleotide sequence ID" value="NZ_JACHXZ010000003.1"/>
</dbReference>
<accession>A0A839UTI8</accession>
<organism evidence="1 2">
    <name type="scientific">Simiduia aestuariiviva</name>
    <dbReference type="NCBI Taxonomy" id="1510459"/>
    <lineage>
        <taxon>Bacteria</taxon>
        <taxon>Pseudomonadati</taxon>
        <taxon>Pseudomonadota</taxon>
        <taxon>Gammaproteobacteria</taxon>
        <taxon>Cellvibrionales</taxon>
        <taxon>Cellvibrionaceae</taxon>
        <taxon>Simiduia</taxon>
    </lineage>
</organism>
<dbReference type="InterPro" id="IPR011990">
    <property type="entry name" value="TPR-like_helical_dom_sf"/>
</dbReference>
<evidence type="ECO:0000313" key="1">
    <source>
        <dbReference type="EMBL" id="MBB3168818.1"/>
    </source>
</evidence>
<dbReference type="EMBL" id="JACHXZ010000003">
    <property type="protein sequence ID" value="MBB3168818.1"/>
    <property type="molecule type" value="Genomic_DNA"/>
</dbReference>